<dbReference type="EMBL" id="PIOD01000005">
    <property type="protein sequence ID" value="RDW20396.1"/>
    <property type="molecule type" value="Genomic_DNA"/>
</dbReference>
<proteinExistence type="predicted"/>
<comment type="caution">
    <text evidence="1">The sequence shown here is derived from an EMBL/GenBank/DDBJ whole genome shotgun (WGS) entry which is preliminary data.</text>
</comment>
<dbReference type="SUPFAM" id="SSF55729">
    <property type="entry name" value="Acyl-CoA N-acyltransferases (Nat)"/>
    <property type="match status" value="1"/>
</dbReference>
<accession>A0A3D8PW88</accession>
<reference evidence="2" key="1">
    <citation type="submission" date="2017-11" db="EMBL/GenBank/DDBJ databases">
        <authorList>
            <person name="Zhu W."/>
        </authorList>
    </citation>
    <scope>NUCLEOTIDE SEQUENCE [LARGE SCALE GENOMIC DNA]</scope>
    <source>
        <strain evidence="2">CAU 1051</strain>
    </source>
</reference>
<dbReference type="Pfam" id="PF13444">
    <property type="entry name" value="Acetyltransf_5"/>
    <property type="match status" value="1"/>
</dbReference>
<keyword evidence="2" id="KW-1185">Reference proteome</keyword>
<evidence type="ECO:0000313" key="1">
    <source>
        <dbReference type="EMBL" id="RDW20396.1"/>
    </source>
</evidence>
<gene>
    <name evidence="1" type="ORF">CWR45_03935</name>
</gene>
<protein>
    <recommendedName>
        <fullName evidence="3">GNAT family N-acetyltransferase</fullName>
    </recommendedName>
</protein>
<dbReference type="Gene3D" id="3.40.630.30">
    <property type="match status" value="1"/>
</dbReference>
<name>A0A3D8PW88_9BACI</name>
<dbReference type="CDD" id="cd04301">
    <property type="entry name" value="NAT_SF"/>
    <property type="match status" value="1"/>
</dbReference>
<evidence type="ECO:0000313" key="2">
    <source>
        <dbReference type="Proteomes" id="UP000256520"/>
    </source>
</evidence>
<sequence>MYELVQTAKQQRQFTATWEYFCDEFGWVNDPYSEDGFRYNLLLDTKGFLKRKKVIGTIELIPYNPTNPNSTVEGRFAFSNFPEIDRYQDRTWEIDKLCIHQDYQRQGYFSTFSHILYEHAMNHHPKYYLALVEKKFYRMLRFTFGSCFEQKGDALIGPGTSLVPTCADVESLIKFYNTKMQIS</sequence>
<dbReference type="InterPro" id="IPR016181">
    <property type="entry name" value="Acyl_CoA_acyltransferase"/>
</dbReference>
<evidence type="ECO:0008006" key="3">
    <source>
        <dbReference type="Google" id="ProtNLM"/>
    </source>
</evidence>
<organism evidence="1 2">
    <name type="scientific">Oceanobacillus chungangensis</name>
    <dbReference type="NCBI Taxonomy" id="1229152"/>
    <lineage>
        <taxon>Bacteria</taxon>
        <taxon>Bacillati</taxon>
        <taxon>Bacillota</taxon>
        <taxon>Bacilli</taxon>
        <taxon>Bacillales</taxon>
        <taxon>Bacillaceae</taxon>
        <taxon>Oceanobacillus</taxon>
    </lineage>
</organism>
<dbReference type="AlphaFoldDB" id="A0A3D8PW88"/>
<dbReference type="Proteomes" id="UP000256520">
    <property type="component" value="Unassembled WGS sequence"/>
</dbReference>
<dbReference type="OrthoDB" id="2584775at2"/>